<dbReference type="PANTHER" id="PTHR11073">
    <property type="entry name" value="CALRETICULIN AND CALNEXIN"/>
    <property type="match status" value="1"/>
</dbReference>
<evidence type="ECO:0000256" key="4">
    <source>
        <dbReference type="ARBA" id="ARBA00022824"/>
    </source>
</evidence>
<accession>A0A9Q0KC93</accession>
<evidence type="ECO:0000256" key="1">
    <source>
        <dbReference type="ARBA" id="ARBA00004389"/>
    </source>
</evidence>
<comment type="subcellular location">
    <subcellularLocation>
        <location evidence="1">Endoplasmic reticulum membrane</location>
        <topology evidence="1">Single-pass membrane protein</topology>
    </subcellularLocation>
</comment>
<reference evidence="10" key="1">
    <citation type="journal article" date="2023" name="Plant J.">
        <title>The genome of the king protea, Protea cynaroides.</title>
        <authorList>
            <person name="Chang J."/>
            <person name="Duong T.A."/>
            <person name="Schoeman C."/>
            <person name="Ma X."/>
            <person name="Roodt D."/>
            <person name="Barker N."/>
            <person name="Li Z."/>
            <person name="Van de Peer Y."/>
            <person name="Mizrachi E."/>
        </authorList>
    </citation>
    <scope>NUCLEOTIDE SEQUENCE</scope>
    <source>
        <tissue evidence="10">Young leaves</tissue>
    </source>
</reference>
<evidence type="ECO:0000313" key="10">
    <source>
        <dbReference type="EMBL" id="KAJ4967868.1"/>
    </source>
</evidence>
<dbReference type="SUPFAM" id="SSF49899">
    <property type="entry name" value="Concanavalin A-like lectins/glucanases"/>
    <property type="match status" value="1"/>
</dbReference>
<dbReference type="InterPro" id="IPR013320">
    <property type="entry name" value="ConA-like_dom_sf"/>
</dbReference>
<dbReference type="GO" id="GO:0051082">
    <property type="term" value="F:unfolded protein binding"/>
    <property type="evidence" value="ECO:0007669"/>
    <property type="project" value="InterPro"/>
</dbReference>
<feature type="region of interest" description="Disordered" evidence="9">
    <location>
        <begin position="144"/>
        <end position="185"/>
    </location>
</feature>
<dbReference type="InterPro" id="IPR001580">
    <property type="entry name" value="Calret/calnex"/>
</dbReference>
<organism evidence="10 11">
    <name type="scientific">Protea cynaroides</name>
    <dbReference type="NCBI Taxonomy" id="273540"/>
    <lineage>
        <taxon>Eukaryota</taxon>
        <taxon>Viridiplantae</taxon>
        <taxon>Streptophyta</taxon>
        <taxon>Embryophyta</taxon>
        <taxon>Tracheophyta</taxon>
        <taxon>Spermatophyta</taxon>
        <taxon>Magnoliopsida</taxon>
        <taxon>Proteales</taxon>
        <taxon>Proteaceae</taxon>
        <taxon>Protea</taxon>
    </lineage>
</organism>
<feature type="compositionally biased region" description="Acidic residues" evidence="9">
    <location>
        <begin position="171"/>
        <end position="185"/>
    </location>
</feature>
<dbReference type="PANTHER" id="PTHR11073:SF1">
    <property type="entry name" value="CALNEXIN 14D-RELATED"/>
    <property type="match status" value="1"/>
</dbReference>
<dbReference type="GO" id="GO:0006457">
    <property type="term" value="P:protein folding"/>
    <property type="evidence" value="ECO:0007669"/>
    <property type="project" value="InterPro"/>
</dbReference>
<dbReference type="GO" id="GO:0005509">
    <property type="term" value="F:calcium ion binding"/>
    <property type="evidence" value="ECO:0007669"/>
    <property type="project" value="InterPro"/>
</dbReference>
<dbReference type="AlphaFoldDB" id="A0A9Q0KC93"/>
<keyword evidence="7 8" id="KW-0143">Chaperone</keyword>
<keyword evidence="11" id="KW-1185">Reference proteome</keyword>
<evidence type="ECO:0000256" key="2">
    <source>
        <dbReference type="ARBA" id="ARBA00010983"/>
    </source>
</evidence>
<keyword evidence="4 8" id="KW-0256">Endoplasmic reticulum</keyword>
<proteinExistence type="inferred from homology"/>
<feature type="compositionally biased region" description="Basic and acidic residues" evidence="9">
    <location>
        <begin position="148"/>
        <end position="161"/>
    </location>
</feature>
<keyword evidence="6" id="KW-0472">Membrane</keyword>
<dbReference type="InterPro" id="IPR009033">
    <property type="entry name" value="Calreticulin/calnexin_P_dom_sf"/>
</dbReference>
<dbReference type="Pfam" id="PF00262">
    <property type="entry name" value="Calreticulin"/>
    <property type="match status" value="2"/>
</dbReference>
<evidence type="ECO:0000256" key="7">
    <source>
        <dbReference type="ARBA" id="ARBA00023186"/>
    </source>
</evidence>
<comment type="caution">
    <text evidence="10">The sequence shown here is derived from an EMBL/GenBank/DDBJ whole genome shotgun (WGS) entry which is preliminary data.</text>
</comment>
<evidence type="ECO:0000256" key="9">
    <source>
        <dbReference type="SAM" id="MobiDB-lite"/>
    </source>
</evidence>
<evidence type="ECO:0008006" key="12">
    <source>
        <dbReference type="Google" id="ProtNLM"/>
    </source>
</evidence>
<dbReference type="OrthoDB" id="1938156at2759"/>
<keyword evidence="5" id="KW-1133">Transmembrane helix</keyword>
<comment type="similarity">
    <text evidence="2 8">Belongs to the calreticulin family.</text>
</comment>
<sequence length="185" mass="20932">MFPPFPMLPLVRSEGSIINMWHSNLIHTTIYSPIGQSYVCHSKILAKPVKIKEASGVVLQFKSRHQRGLDCGGSYVKILGPQKPGWTPKEFDSESPYSIMFGPDNNSQSRRDELLILTDGEAMHKANFTAEYDFKPPIIPPVTILDPDDQKPEKWDDRAKIPDINAIKQDDWDEDTPAEIDDEVP</sequence>
<evidence type="ECO:0000256" key="5">
    <source>
        <dbReference type="ARBA" id="ARBA00022989"/>
    </source>
</evidence>
<gene>
    <name evidence="10" type="ORF">NE237_014569</name>
</gene>
<protein>
    <recommendedName>
        <fullName evidence="12">Calreticulin</fullName>
    </recommendedName>
</protein>
<name>A0A9Q0KC93_9MAGN</name>
<evidence type="ECO:0000256" key="3">
    <source>
        <dbReference type="ARBA" id="ARBA00022692"/>
    </source>
</evidence>
<dbReference type="Proteomes" id="UP001141806">
    <property type="component" value="Unassembled WGS sequence"/>
</dbReference>
<dbReference type="GO" id="GO:0005789">
    <property type="term" value="C:endoplasmic reticulum membrane"/>
    <property type="evidence" value="ECO:0007669"/>
    <property type="project" value="UniProtKB-SubCell"/>
</dbReference>
<keyword evidence="3" id="KW-0812">Transmembrane</keyword>
<dbReference type="PRINTS" id="PR00626">
    <property type="entry name" value="CALRETICULIN"/>
</dbReference>
<evidence type="ECO:0000256" key="6">
    <source>
        <dbReference type="ARBA" id="ARBA00023136"/>
    </source>
</evidence>
<dbReference type="Gene3D" id="2.10.250.10">
    <property type="entry name" value="Calreticulin/calnexin, P domain"/>
    <property type="match status" value="1"/>
</dbReference>
<dbReference type="EMBL" id="JAMYWD010000006">
    <property type="protein sequence ID" value="KAJ4967868.1"/>
    <property type="molecule type" value="Genomic_DNA"/>
</dbReference>
<dbReference type="Gene3D" id="2.60.120.200">
    <property type="match status" value="1"/>
</dbReference>
<evidence type="ECO:0000256" key="8">
    <source>
        <dbReference type="RuleBase" id="RU362126"/>
    </source>
</evidence>
<evidence type="ECO:0000313" key="11">
    <source>
        <dbReference type="Proteomes" id="UP001141806"/>
    </source>
</evidence>
<dbReference type="GO" id="GO:0036503">
    <property type="term" value="P:ERAD pathway"/>
    <property type="evidence" value="ECO:0007669"/>
    <property type="project" value="TreeGrafter"/>
</dbReference>